<comment type="caution">
    <text evidence="1">The sequence shown here is derived from an EMBL/GenBank/DDBJ whole genome shotgun (WGS) entry which is preliminary data.</text>
</comment>
<sequence length="213" mass="23664">MQYLGNEGAVEQNTPVPTYCTCPAVSTTAVLESSRHNLADSQQQISFNSLKTLRYHCDSRAIERCKSCQFCPRISVSPPVRELLQICKELGPGVRTRELSRGSGLQFFFPFLRFPRLPILYSSASHTRPRRHAAPHGWSSIKAQTAGKLWLKTVSEDLNTLSSIARIKSSASPPVAEQSTTYAEREKNANNYYLLPTASSVPAFGQVIINTPY</sequence>
<protein>
    <submittedName>
        <fullName evidence="1">Uncharacterized protein</fullName>
    </submittedName>
</protein>
<dbReference type="EMBL" id="JAGPXC010000002">
    <property type="protein sequence ID" value="KAH6656711.1"/>
    <property type="molecule type" value="Genomic_DNA"/>
</dbReference>
<name>A0A9P8UR02_9PEZI</name>
<organism evidence="1 2">
    <name type="scientific">Truncatella angustata</name>
    <dbReference type="NCBI Taxonomy" id="152316"/>
    <lineage>
        <taxon>Eukaryota</taxon>
        <taxon>Fungi</taxon>
        <taxon>Dikarya</taxon>
        <taxon>Ascomycota</taxon>
        <taxon>Pezizomycotina</taxon>
        <taxon>Sordariomycetes</taxon>
        <taxon>Xylariomycetidae</taxon>
        <taxon>Amphisphaeriales</taxon>
        <taxon>Sporocadaceae</taxon>
        <taxon>Truncatella</taxon>
    </lineage>
</organism>
<proteinExistence type="predicted"/>
<evidence type="ECO:0000313" key="1">
    <source>
        <dbReference type="EMBL" id="KAH6656711.1"/>
    </source>
</evidence>
<accession>A0A9P8UR02</accession>
<gene>
    <name evidence="1" type="ORF">BKA67DRAFT_165066</name>
</gene>
<dbReference type="AlphaFoldDB" id="A0A9P8UR02"/>
<keyword evidence="2" id="KW-1185">Reference proteome</keyword>
<reference evidence="1" key="1">
    <citation type="journal article" date="2021" name="Nat. Commun.">
        <title>Genetic determinants of endophytism in the Arabidopsis root mycobiome.</title>
        <authorList>
            <person name="Mesny F."/>
            <person name="Miyauchi S."/>
            <person name="Thiergart T."/>
            <person name="Pickel B."/>
            <person name="Atanasova L."/>
            <person name="Karlsson M."/>
            <person name="Huettel B."/>
            <person name="Barry K.W."/>
            <person name="Haridas S."/>
            <person name="Chen C."/>
            <person name="Bauer D."/>
            <person name="Andreopoulos W."/>
            <person name="Pangilinan J."/>
            <person name="LaButti K."/>
            <person name="Riley R."/>
            <person name="Lipzen A."/>
            <person name="Clum A."/>
            <person name="Drula E."/>
            <person name="Henrissat B."/>
            <person name="Kohler A."/>
            <person name="Grigoriev I.V."/>
            <person name="Martin F.M."/>
            <person name="Hacquard S."/>
        </authorList>
    </citation>
    <scope>NUCLEOTIDE SEQUENCE</scope>
    <source>
        <strain evidence="1">MPI-SDFR-AT-0073</strain>
    </source>
</reference>
<evidence type="ECO:0000313" key="2">
    <source>
        <dbReference type="Proteomes" id="UP000758603"/>
    </source>
</evidence>
<dbReference type="GeneID" id="70124079"/>
<dbReference type="RefSeq" id="XP_045960945.1">
    <property type="nucleotide sequence ID" value="XM_046095186.1"/>
</dbReference>
<dbReference type="Proteomes" id="UP000758603">
    <property type="component" value="Unassembled WGS sequence"/>
</dbReference>